<accession>A0ABQ1CFD8</accession>
<sequence>MKPQKYIATIEADALQFTSASAVSIVEWLGLPERCCFLHGVDPETGSDVEGFLVIPTPIGDVRAVLGDFIVRLPGGAAWPCKPDVFALAYRPAS</sequence>
<reference evidence="1 2" key="1">
    <citation type="journal article" date="2019" name="Emerg. Microbes Infect.">
        <title>Comprehensive subspecies identification of 175 nontuberculous mycobacteria species based on 7547 genomic profiles.</title>
        <authorList>
            <person name="Matsumoto Y."/>
            <person name="Kinjo T."/>
            <person name="Motooka D."/>
            <person name="Nabeya D."/>
            <person name="Jung N."/>
            <person name="Uechi K."/>
            <person name="Horii T."/>
            <person name="Iida T."/>
            <person name="Fujita J."/>
            <person name="Nakamura S."/>
        </authorList>
    </citation>
    <scope>NUCLEOTIDE SEQUENCE [LARGE SCALE GENOMIC DNA]</scope>
    <source>
        <strain evidence="1 2">JCM 18565</strain>
    </source>
</reference>
<protein>
    <submittedName>
        <fullName evidence="1">Uncharacterized protein</fullName>
    </submittedName>
</protein>
<organism evidence="1 2">
    <name type="scientific">Mycobacterium paragordonae</name>
    <dbReference type="NCBI Taxonomy" id="1389713"/>
    <lineage>
        <taxon>Bacteria</taxon>
        <taxon>Bacillati</taxon>
        <taxon>Actinomycetota</taxon>
        <taxon>Actinomycetes</taxon>
        <taxon>Mycobacteriales</taxon>
        <taxon>Mycobacteriaceae</taxon>
        <taxon>Mycobacterium</taxon>
    </lineage>
</organism>
<dbReference type="RefSeq" id="WP_120795227.1">
    <property type="nucleotide sequence ID" value="NZ_BLKX01000003.1"/>
</dbReference>
<dbReference type="EMBL" id="BLKX01000003">
    <property type="protein sequence ID" value="GFG83160.1"/>
    <property type="molecule type" value="Genomic_DNA"/>
</dbReference>
<proteinExistence type="predicted"/>
<evidence type="ECO:0000313" key="1">
    <source>
        <dbReference type="EMBL" id="GFG83160.1"/>
    </source>
</evidence>
<comment type="caution">
    <text evidence="1">The sequence shown here is derived from an EMBL/GenBank/DDBJ whole genome shotgun (WGS) entry which is preliminary data.</text>
</comment>
<name>A0ABQ1CFD8_9MYCO</name>
<dbReference type="Proteomes" id="UP000465240">
    <property type="component" value="Unassembled WGS sequence"/>
</dbReference>
<evidence type="ECO:0000313" key="2">
    <source>
        <dbReference type="Proteomes" id="UP000465240"/>
    </source>
</evidence>
<gene>
    <name evidence="1" type="ORF">MPRG_64360</name>
</gene>
<keyword evidence="2" id="KW-1185">Reference proteome</keyword>